<organism evidence="2 4">
    <name type="scientific">Neospora caninum (strain Liverpool)</name>
    <dbReference type="NCBI Taxonomy" id="572307"/>
    <lineage>
        <taxon>Eukaryota</taxon>
        <taxon>Sar</taxon>
        <taxon>Alveolata</taxon>
        <taxon>Apicomplexa</taxon>
        <taxon>Conoidasida</taxon>
        <taxon>Coccidia</taxon>
        <taxon>Eucoccidiorida</taxon>
        <taxon>Eimeriorina</taxon>
        <taxon>Sarcocystidae</taxon>
        <taxon>Neospora</taxon>
    </lineage>
</organism>
<reference evidence="3" key="4">
    <citation type="journal article" date="2015" name="PLoS ONE">
        <title>Comprehensive Evaluation of Toxoplasma gondii VEG and Neospora caninum LIV Genomes with Tachyzoite Stage Transcriptome and Proteome Defines Novel Transcript Features.</title>
        <authorList>
            <person name="Ramaprasad A."/>
            <person name="Mourier T."/>
            <person name="Naeem R."/>
            <person name="Malas T.B."/>
            <person name="Moussa E."/>
            <person name="Panigrahi A."/>
            <person name="Vermont S.J."/>
            <person name="Otto T.D."/>
            <person name="Wastling J."/>
            <person name="Pain A."/>
        </authorList>
    </citation>
    <scope>NUCLEOTIDE SEQUENCE</scope>
    <source>
        <strain evidence="3">Liverpool</strain>
    </source>
</reference>
<keyword evidence="4" id="KW-1185">Reference proteome</keyword>
<dbReference type="OrthoDB" id="333322at2759"/>
<sequence>MAAWPTSFTSSSWGGTGTNGSSSFTSLSAASSFTGGGGTTLGGSTPFSGGQAAFGSASAGQPSLFGTNSTPHNPFSGQSSSVLGSSLLSSSPFGAPSSSLFGSASSFGSSALFGSSSSSPFGSSSSTPFGSSSSSPFGSSSLSPFGSSCSSSSSASSSFGSSTLFGSSASSPFGSSSSPFGSTSSSLFGASGTSSNSLFGGSLLGGGAGGNTAPPSSSSAPTHDAGQSAKSEGEKYIDAWKNLEAAAKGGVWPFSSFGVSEGERLFAGLDISPEEHRFLFYQRNPADWPGLAEQIVTSQLQQLQQFHGLVREKAVAERLAFEAPPPSVDFLRPFLAANSLSLQSAPVVAPQLDAVQALSSLGASNPPEGPGTGTRPSEDAARAAARDAAFSAPQFEPGKIPDVPPPREVC</sequence>
<dbReference type="InParanoid" id="F0VMU6"/>
<evidence type="ECO:0000313" key="4">
    <source>
        <dbReference type="Proteomes" id="UP000007494"/>
    </source>
</evidence>
<evidence type="ECO:0000313" key="3">
    <source>
        <dbReference type="EMBL" id="CEL69766.1"/>
    </source>
</evidence>
<dbReference type="RefSeq" id="XP_003885070.1">
    <property type="nucleotide sequence ID" value="XM_003885021.1"/>
</dbReference>
<proteinExistence type="predicted"/>
<dbReference type="GeneID" id="13446757"/>
<protein>
    <submittedName>
        <fullName evidence="3">Nucleoporin FG repeat-containing protein,putative</fullName>
    </submittedName>
    <submittedName>
        <fullName evidence="2">Putative nucleoporin FG repeat-containing protein</fullName>
    </submittedName>
</protein>
<feature type="compositionally biased region" description="Basic and acidic residues" evidence="1">
    <location>
        <begin position="376"/>
        <end position="385"/>
    </location>
</feature>
<dbReference type="VEuPathDB" id="ToxoDB:NCLIV_054670"/>
<dbReference type="OMA" id="KGGVWPF"/>
<feature type="region of interest" description="Disordered" evidence="1">
    <location>
        <begin position="111"/>
        <end position="231"/>
    </location>
</feature>
<feature type="region of interest" description="Disordered" evidence="1">
    <location>
        <begin position="360"/>
        <end position="410"/>
    </location>
</feature>
<gene>
    <name evidence="3" type="ORF">BN1204_054670</name>
    <name evidence="2" type="ORF">NCLIV_054670</name>
</gene>
<dbReference type="eggNOG" id="ENOG502RVHV">
    <property type="taxonomic scope" value="Eukaryota"/>
</dbReference>
<feature type="compositionally biased region" description="Low complexity" evidence="1">
    <location>
        <begin position="1"/>
        <end position="33"/>
    </location>
</feature>
<feature type="compositionally biased region" description="Low complexity" evidence="1">
    <location>
        <begin position="42"/>
        <end position="63"/>
    </location>
</feature>
<feature type="compositionally biased region" description="Low complexity" evidence="1">
    <location>
        <begin position="211"/>
        <end position="222"/>
    </location>
</feature>
<dbReference type="EMBL" id="LN714486">
    <property type="protein sequence ID" value="CEL69766.1"/>
    <property type="molecule type" value="Genomic_DNA"/>
</dbReference>
<feature type="compositionally biased region" description="Low complexity" evidence="1">
    <location>
        <begin position="75"/>
        <end position="93"/>
    </location>
</feature>
<feature type="compositionally biased region" description="Low complexity" evidence="1">
    <location>
        <begin position="111"/>
        <end position="201"/>
    </location>
</feature>
<reference evidence="4" key="3">
    <citation type="journal article" date="2012" name="PLoS Pathog.">
        <title>Comparative genomics of the apicomplexan parasites Toxoplasma gondii and Neospora caninum: Coccidia differing in host range and transmission strategy.</title>
        <authorList>
            <person name="Reid A.J."/>
            <person name="Vermont S.J."/>
            <person name="Cotton J.A."/>
            <person name="Harris D."/>
            <person name="Hill-Cawthorne G.A."/>
            <person name="Konen-Waisman S."/>
            <person name="Latham S.M."/>
            <person name="Mourier T."/>
            <person name="Norton R."/>
            <person name="Quail M.A."/>
            <person name="Sanders M."/>
            <person name="Shanmugam D."/>
            <person name="Sohal A."/>
            <person name="Wasmuth J.D."/>
            <person name="Brunk B."/>
            <person name="Grigg M.E."/>
            <person name="Howard J.C."/>
            <person name="Parkinson J."/>
            <person name="Roos D.S."/>
            <person name="Trees A.J."/>
            <person name="Berriman M."/>
            <person name="Pain A."/>
            <person name="Wastling J.M."/>
        </authorList>
    </citation>
    <scope>NUCLEOTIDE SEQUENCE [LARGE SCALE GENOMIC DNA]</scope>
    <source>
        <strain evidence="4">Liverpool</strain>
    </source>
</reference>
<evidence type="ECO:0000256" key="1">
    <source>
        <dbReference type="SAM" id="MobiDB-lite"/>
    </source>
</evidence>
<reference evidence="2" key="2">
    <citation type="submission" date="2011-03" db="EMBL/GenBank/DDBJ databases">
        <title>Comparative genomics and transcriptomics of Neospora caninum and Toxoplasma gondii.</title>
        <authorList>
            <person name="Reid A.J."/>
            <person name="Sohal A."/>
            <person name="Harris D."/>
            <person name="Quail M."/>
            <person name="Sanders M."/>
            <person name="Berriman M."/>
            <person name="Wastling J.M."/>
            <person name="Pain A."/>
        </authorList>
    </citation>
    <scope>NUCLEOTIDE SEQUENCE</scope>
    <source>
        <strain evidence="2">Liverpool</strain>
    </source>
</reference>
<feature type="compositionally biased region" description="Polar residues" evidence="1">
    <location>
        <begin position="64"/>
        <end position="73"/>
    </location>
</feature>
<accession>F0VMU6</accession>
<dbReference type="Proteomes" id="UP000007494">
    <property type="component" value="Chromosome XI"/>
</dbReference>
<dbReference type="AlphaFoldDB" id="F0VMU6"/>
<evidence type="ECO:0000313" key="2">
    <source>
        <dbReference type="EMBL" id="CBZ55042.1"/>
    </source>
</evidence>
<dbReference type="EMBL" id="FR823392">
    <property type="protein sequence ID" value="CBZ55042.1"/>
    <property type="molecule type" value="Genomic_DNA"/>
</dbReference>
<name>F0VMU6_NEOCL</name>
<reference evidence="2" key="1">
    <citation type="submission" date="2011-02" db="EMBL/GenBank/DDBJ databases">
        <authorList>
            <person name="Aslett M."/>
        </authorList>
    </citation>
    <scope>NUCLEOTIDE SEQUENCE</scope>
    <source>
        <strain evidence="2">Liverpool</strain>
    </source>
</reference>
<feature type="region of interest" description="Disordered" evidence="1">
    <location>
        <begin position="1"/>
        <end position="93"/>
    </location>
</feature>